<proteinExistence type="predicted"/>
<protein>
    <submittedName>
        <fullName evidence="3">MBL fold metallo-hydrolase</fullName>
    </submittedName>
</protein>
<dbReference type="EMBL" id="VKKZ01000020">
    <property type="protein sequence ID" value="KAA6434569.1"/>
    <property type="molecule type" value="Genomic_DNA"/>
</dbReference>
<dbReference type="SUPFAM" id="SSF56281">
    <property type="entry name" value="Metallo-hydrolase/oxidoreductase"/>
    <property type="match status" value="1"/>
</dbReference>
<dbReference type="RefSeq" id="WP_149098512.1">
    <property type="nucleotide sequence ID" value="NZ_BMMG01000003.1"/>
</dbReference>
<sequence>MASSEALAWPSKYLMADQFIYNPQLPTIREDWPGNRSRNGRFQNEFRQADHSMKLALRWKLTKNPQKEEKQQDDWLPEVKDPRPFLNSTQDGLVWLGHATFFIRLSGVTFLTDPVFYDVSFIKRKVPFPVPPQELPPLDYVLLSHGHFDHCDQESLKELHKTHAFSVLTSLNMGSLLQSWVPNAPIQEAGWYQQYQLPQDAPEVYFLPAYHWHKRGLLDNDRILWGSFMLQTPKHTLYFGADSGYDQHFQGIQQLFPRIDTCLLGIGAYSPAFIMQPSHTSPLEAVQAFKDLKGGSLVPMHYGVFDLSDEPFGEPLRWIKKLESQGAIPGKLKCLAIGEALTF</sequence>
<dbReference type="GO" id="GO:0070290">
    <property type="term" value="F:N-acylphosphatidylethanolamine-specific phospholipase D activity"/>
    <property type="evidence" value="ECO:0007669"/>
    <property type="project" value="InterPro"/>
</dbReference>
<evidence type="ECO:0000313" key="4">
    <source>
        <dbReference type="Proteomes" id="UP000323866"/>
    </source>
</evidence>
<dbReference type="PANTHER" id="PTHR15032:SF4">
    <property type="entry name" value="N-ACYL-PHOSPHATIDYLETHANOLAMINE-HYDROLYZING PHOSPHOLIPASE D"/>
    <property type="match status" value="1"/>
</dbReference>
<name>A0A5M8QEY2_9BACT</name>
<dbReference type="OrthoDB" id="9805728at2"/>
<keyword evidence="5" id="KW-1185">Reference proteome</keyword>
<dbReference type="Pfam" id="PF12706">
    <property type="entry name" value="Lactamase_B_2"/>
    <property type="match status" value="1"/>
</dbReference>
<dbReference type="InterPro" id="IPR024884">
    <property type="entry name" value="NAPE-PLD"/>
</dbReference>
<evidence type="ECO:0000313" key="2">
    <source>
        <dbReference type="EMBL" id="KAA6434569.1"/>
    </source>
</evidence>
<comment type="caution">
    <text evidence="2">The sequence shown here is derived from an EMBL/GenBank/DDBJ whole genome shotgun (WGS) entry which is preliminary data.</text>
</comment>
<organism evidence="2 4">
    <name type="scientific">Rufibacter glacialis</name>
    <dbReference type="NCBI Taxonomy" id="1259555"/>
    <lineage>
        <taxon>Bacteria</taxon>
        <taxon>Pseudomonadati</taxon>
        <taxon>Bacteroidota</taxon>
        <taxon>Cytophagia</taxon>
        <taxon>Cytophagales</taxon>
        <taxon>Hymenobacteraceae</taxon>
        <taxon>Rufibacter</taxon>
    </lineage>
</organism>
<evidence type="ECO:0000259" key="1">
    <source>
        <dbReference type="Pfam" id="PF12706"/>
    </source>
</evidence>
<reference evidence="2 4" key="1">
    <citation type="submission" date="2019-07" db="EMBL/GenBank/DDBJ databases">
        <authorList>
            <person name="Qu J.-H."/>
        </authorList>
    </citation>
    <scope>NUCLEOTIDE SEQUENCE [LARGE SCALE GENOMIC DNA]</scope>
    <source>
        <strain evidence="2 4">MDT1-10-3</strain>
    </source>
</reference>
<evidence type="ECO:0000313" key="3">
    <source>
        <dbReference type="EMBL" id="MFA1770490.1"/>
    </source>
</evidence>
<evidence type="ECO:0000313" key="5">
    <source>
        <dbReference type="Proteomes" id="UP001570846"/>
    </source>
</evidence>
<dbReference type="AlphaFoldDB" id="A0A5M8QEY2"/>
<reference evidence="3 5" key="3">
    <citation type="submission" date="2024-08" db="EMBL/GenBank/DDBJ databases">
        <authorList>
            <person name="Wei W."/>
        </authorList>
    </citation>
    <scope>NUCLEOTIDE SEQUENCE [LARGE SCALE GENOMIC DNA]</scope>
    <source>
        <strain evidence="3 5">XU2</strain>
    </source>
</reference>
<dbReference type="Proteomes" id="UP000323866">
    <property type="component" value="Unassembled WGS sequence"/>
</dbReference>
<dbReference type="PIRSF" id="PIRSF038896">
    <property type="entry name" value="NAPE-PLD"/>
    <property type="match status" value="1"/>
</dbReference>
<dbReference type="PANTHER" id="PTHR15032">
    <property type="entry name" value="N-ACYL-PHOSPHATIDYLETHANOLAMINE-HYDROLYZING PHOSPHOLIPASE D"/>
    <property type="match status" value="1"/>
</dbReference>
<gene>
    <name evidence="3" type="ORF">ACD591_04245</name>
    <name evidence="2" type="ORF">FOE74_10310</name>
</gene>
<accession>A0A5M8QEY2</accession>
<reference evidence="2 4" key="2">
    <citation type="submission" date="2019-09" db="EMBL/GenBank/DDBJ databases">
        <title>A bacterium isolated from glacier soil.</title>
        <authorList>
            <person name="Liu Q."/>
        </authorList>
    </citation>
    <scope>NUCLEOTIDE SEQUENCE [LARGE SCALE GENOMIC DNA]</scope>
    <source>
        <strain evidence="2 4">MDT1-10-3</strain>
    </source>
</reference>
<dbReference type="InterPro" id="IPR036866">
    <property type="entry name" value="RibonucZ/Hydroxyglut_hydro"/>
</dbReference>
<feature type="domain" description="Metallo-beta-lactamase" evidence="1">
    <location>
        <begin position="110"/>
        <end position="302"/>
    </location>
</feature>
<dbReference type="Gene3D" id="3.60.15.10">
    <property type="entry name" value="Ribonuclease Z/Hydroxyacylglutathione hydrolase-like"/>
    <property type="match status" value="1"/>
</dbReference>
<dbReference type="GO" id="GO:0005737">
    <property type="term" value="C:cytoplasm"/>
    <property type="evidence" value="ECO:0007669"/>
    <property type="project" value="TreeGrafter"/>
</dbReference>
<dbReference type="InterPro" id="IPR001279">
    <property type="entry name" value="Metallo-B-lactamas"/>
</dbReference>
<dbReference type="EMBL" id="JBGOGF010000002">
    <property type="protein sequence ID" value="MFA1770490.1"/>
    <property type="molecule type" value="Genomic_DNA"/>
</dbReference>
<dbReference type="GO" id="GO:0008270">
    <property type="term" value="F:zinc ion binding"/>
    <property type="evidence" value="ECO:0007669"/>
    <property type="project" value="InterPro"/>
</dbReference>
<dbReference type="Proteomes" id="UP001570846">
    <property type="component" value="Unassembled WGS sequence"/>
</dbReference>